<reference evidence="1" key="1">
    <citation type="submission" date="2021-03" db="EMBL/GenBank/DDBJ databases">
        <title>Genomic analysis provides insights into the functional capacity of soil bacteria communities inhabiting an altitudinal gradient in the Atacama Desert.</title>
        <authorList>
            <person name="Gonzalez M."/>
            <person name="Maldonado J."/>
            <person name="Maza F."/>
            <person name="Hodar C."/>
            <person name="Cortes M."/>
            <person name="Palma R."/>
            <person name="Andreani C."/>
            <person name="Gaete A."/>
            <person name="Vasquez-Dean J."/>
            <person name="Acuna V."/>
            <person name="Aguado M."/>
            <person name="Mandakovic D."/>
            <person name="Latorre M."/>
            <person name="Orellana A."/>
            <person name="Gutierrez R."/>
            <person name="Montecino M."/>
            <person name="Allende M."/>
            <person name="Maass A."/>
            <person name="Cambiazo V."/>
        </authorList>
    </citation>
    <scope>NUCLEOTIDE SEQUENCE</scope>
    <source>
        <strain evidence="1">ISL-25</strain>
    </source>
</reference>
<accession>A0A944DJP2</accession>
<organism evidence="1 2">
    <name type="scientific">Pseudomonas fluorescens</name>
    <dbReference type="NCBI Taxonomy" id="294"/>
    <lineage>
        <taxon>Bacteria</taxon>
        <taxon>Pseudomonadati</taxon>
        <taxon>Pseudomonadota</taxon>
        <taxon>Gammaproteobacteria</taxon>
        <taxon>Pseudomonadales</taxon>
        <taxon>Pseudomonadaceae</taxon>
        <taxon>Pseudomonas</taxon>
    </lineage>
</organism>
<gene>
    <name evidence="1" type="ORF">J7E47_17160</name>
</gene>
<dbReference type="Proteomes" id="UP000692896">
    <property type="component" value="Unassembled WGS sequence"/>
</dbReference>
<sequence length="73" mass="8157">MTQEDVDGDRTHEVVLEIYKGKQLQFATFVSASKKNGPYDTVNVKTDADGDGDMDRQDEKAILDLANAFSKFK</sequence>
<evidence type="ECO:0000313" key="1">
    <source>
        <dbReference type="EMBL" id="MBT2330451.1"/>
    </source>
</evidence>
<name>A0A944DJP2_PSEFL</name>
<evidence type="ECO:0000313" key="2">
    <source>
        <dbReference type="Proteomes" id="UP000692896"/>
    </source>
</evidence>
<comment type="caution">
    <text evidence="1">The sequence shown here is derived from an EMBL/GenBank/DDBJ whole genome shotgun (WGS) entry which is preliminary data.</text>
</comment>
<dbReference type="RefSeq" id="WP_214913468.1">
    <property type="nucleotide sequence ID" value="NZ_JAGGNX010000003.1"/>
</dbReference>
<proteinExistence type="predicted"/>
<dbReference type="AlphaFoldDB" id="A0A944DJP2"/>
<dbReference type="EMBL" id="JAGGOB010000036">
    <property type="protein sequence ID" value="MBT2330451.1"/>
    <property type="molecule type" value="Genomic_DNA"/>
</dbReference>
<protein>
    <submittedName>
        <fullName evidence="1">Uncharacterized protein</fullName>
    </submittedName>
</protein>